<dbReference type="RefSeq" id="XP_014665134.1">
    <property type="nucleotide sequence ID" value="XM_014809648.1"/>
</dbReference>
<keyword evidence="5 8" id="KW-0812">Transmembrane</keyword>
<organism evidence="11 12">
    <name type="scientific">Priapulus caudatus</name>
    <name type="common">Priapulid worm</name>
    <dbReference type="NCBI Taxonomy" id="37621"/>
    <lineage>
        <taxon>Eukaryota</taxon>
        <taxon>Metazoa</taxon>
        <taxon>Ecdysozoa</taxon>
        <taxon>Scalidophora</taxon>
        <taxon>Priapulida</taxon>
        <taxon>Priapulimorpha</taxon>
        <taxon>Priapulimorphida</taxon>
        <taxon>Priapulidae</taxon>
        <taxon>Priapulus</taxon>
    </lineage>
</organism>
<dbReference type="CDD" id="cd00333">
    <property type="entry name" value="MIP"/>
    <property type="match status" value="1"/>
</dbReference>
<dbReference type="PRINTS" id="PR00783">
    <property type="entry name" value="MINTRINSICP"/>
</dbReference>
<dbReference type="PANTHER" id="PTHR19139:SF199">
    <property type="entry name" value="MIP17260P"/>
    <property type="match status" value="1"/>
</dbReference>
<evidence type="ECO:0000256" key="4">
    <source>
        <dbReference type="ARBA" id="ARBA00022475"/>
    </source>
</evidence>
<evidence type="ECO:0000313" key="12">
    <source>
        <dbReference type="RefSeq" id="XP_014665134.1"/>
    </source>
</evidence>
<evidence type="ECO:0000256" key="1">
    <source>
        <dbReference type="ARBA" id="ARBA00004651"/>
    </source>
</evidence>
<evidence type="ECO:0000256" key="3">
    <source>
        <dbReference type="ARBA" id="ARBA00022448"/>
    </source>
</evidence>
<keyword evidence="3 8" id="KW-0813">Transport</keyword>
<feature type="region of interest" description="Disordered" evidence="9">
    <location>
        <begin position="251"/>
        <end position="271"/>
    </location>
</feature>
<evidence type="ECO:0000256" key="9">
    <source>
        <dbReference type="SAM" id="MobiDB-lite"/>
    </source>
</evidence>
<evidence type="ECO:0000256" key="5">
    <source>
        <dbReference type="ARBA" id="ARBA00022692"/>
    </source>
</evidence>
<dbReference type="PROSITE" id="PS51257">
    <property type="entry name" value="PROKAR_LIPOPROTEIN"/>
    <property type="match status" value="1"/>
</dbReference>
<protein>
    <submittedName>
        <fullName evidence="12">Aquaporin-4-like</fullName>
    </submittedName>
</protein>
<feature type="transmembrane region" description="Helical" evidence="10">
    <location>
        <begin position="205"/>
        <end position="223"/>
    </location>
</feature>
<dbReference type="PROSITE" id="PS00221">
    <property type="entry name" value="MIP"/>
    <property type="match status" value="1"/>
</dbReference>
<dbReference type="Proteomes" id="UP000695022">
    <property type="component" value="Unplaced"/>
</dbReference>
<evidence type="ECO:0000256" key="6">
    <source>
        <dbReference type="ARBA" id="ARBA00022989"/>
    </source>
</evidence>
<keyword evidence="7 10" id="KW-0472">Membrane</keyword>
<sequence length="271" mass="30008">MVSVKEEIRNFQFWKAVRTEFLITLLLVFVGCGAAVRWSEASPANDIQVGLAFGLAVATFVQCVGHISGGHMNPAVTLGMLVTRNVSILRAVFYCAVQCLGAIAGSAILYGVLPKDIRADLGTTRVNEQFSLAQAFGVEFMITFIYVFTVFANLDPKRQDMGSRSLAIGLSVTLGHLFAYSYTGASMNPARSLGPALIMNIWENHWLYWVGPMMGGIFGGFTYEYTHDSSNAFQYLRRSFRRKWPTAVQRSRSTLSTNSTEMTMTDDDCRV</sequence>
<feature type="transmembrane region" description="Helical" evidence="10">
    <location>
        <begin position="51"/>
        <end position="70"/>
    </location>
</feature>
<feature type="transmembrane region" description="Helical" evidence="10">
    <location>
        <begin position="133"/>
        <end position="154"/>
    </location>
</feature>
<comment type="subcellular location">
    <subcellularLocation>
        <location evidence="1">Cell membrane</location>
        <topology evidence="1">Multi-pass membrane protein</topology>
    </subcellularLocation>
</comment>
<dbReference type="InterPro" id="IPR034294">
    <property type="entry name" value="Aquaporin_transptr"/>
</dbReference>
<dbReference type="InterPro" id="IPR000425">
    <property type="entry name" value="MIP"/>
</dbReference>
<proteinExistence type="inferred from homology"/>
<evidence type="ECO:0000256" key="10">
    <source>
        <dbReference type="SAM" id="Phobius"/>
    </source>
</evidence>
<keyword evidence="4" id="KW-1003">Cell membrane</keyword>
<evidence type="ECO:0000313" key="11">
    <source>
        <dbReference type="Proteomes" id="UP000695022"/>
    </source>
</evidence>
<name>A0ABM1DYW3_PRICU</name>
<evidence type="ECO:0000256" key="8">
    <source>
        <dbReference type="RuleBase" id="RU000477"/>
    </source>
</evidence>
<feature type="compositionally biased region" description="Polar residues" evidence="9">
    <location>
        <begin position="251"/>
        <end position="263"/>
    </location>
</feature>
<dbReference type="InterPro" id="IPR023271">
    <property type="entry name" value="Aquaporin-like"/>
</dbReference>
<feature type="transmembrane region" description="Helical" evidence="10">
    <location>
        <begin position="21"/>
        <end position="39"/>
    </location>
</feature>
<dbReference type="Pfam" id="PF00230">
    <property type="entry name" value="MIP"/>
    <property type="match status" value="1"/>
</dbReference>
<dbReference type="SUPFAM" id="SSF81338">
    <property type="entry name" value="Aquaporin-like"/>
    <property type="match status" value="1"/>
</dbReference>
<dbReference type="NCBIfam" id="TIGR00861">
    <property type="entry name" value="MIP"/>
    <property type="match status" value="1"/>
</dbReference>
<dbReference type="PANTHER" id="PTHR19139">
    <property type="entry name" value="AQUAPORIN TRANSPORTER"/>
    <property type="match status" value="1"/>
</dbReference>
<keyword evidence="6 10" id="KW-1133">Transmembrane helix</keyword>
<gene>
    <name evidence="12" type="primary">LOC106807340</name>
</gene>
<accession>A0ABM1DYW3</accession>
<reference evidence="12" key="1">
    <citation type="submission" date="2025-08" db="UniProtKB">
        <authorList>
            <consortium name="RefSeq"/>
        </authorList>
    </citation>
    <scope>IDENTIFICATION</scope>
</reference>
<dbReference type="InterPro" id="IPR022357">
    <property type="entry name" value="MIP_CS"/>
</dbReference>
<dbReference type="GeneID" id="106807340"/>
<feature type="transmembrane region" description="Helical" evidence="10">
    <location>
        <begin position="166"/>
        <end position="185"/>
    </location>
</feature>
<dbReference type="Gene3D" id="1.20.1080.10">
    <property type="entry name" value="Glycerol uptake facilitator protein"/>
    <property type="match status" value="1"/>
</dbReference>
<keyword evidence="11" id="KW-1185">Reference proteome</keyword>
<evidence type="ECO:0000256" key="2">
    <source>
        <dbReference type="ARBA" id="ARBA00006175"/>
    </source>
</evidence>
<evidence type="ECO:0000256" key="7">
    <source>
        <dbReference type="ARBA" id="ARBA00023136"/>
    </source>
</evidence>
<feature type="transmembrane region" description="Helical" evidence="10">
    <location>
        <begin position="91"/>
        <end position="113"/>
    </location>
</feature>
<comment type="similarity">
    <text evidence="2 8">Belongs to the MIP/aquaporin (TC 1.A.8) family.</text>
</comment>